<organism evidence="1 2">
    <name type="scientific">Thalassovita taeanensis</name>
    <dbReference type="NCBI Taxonomy" id="657014"/>
    <lineage>
        <taxon>Bacteria</taxon>
        <taxon>Pseudomonadati</taxon>
        <taxon>Pseudomonadota</taxon>
        <taxon>Alphaproteobacteria</taxon>
        <taxon>Rhodobacterales</taxon>
        <taxon>Roseobacteraceae</taxon>
        <taxon>Thalassovita</taxon>
    </lineage>
</organism>
<dbReference type="Proteomes" id="UP000198634">
    <property type="component" value="Unassembled WGS sequence"/>
</dbReference>
<gene>
    <name evidence="1" type="ORF">SAMN04488092_110121</name>
</gene>
<dbReference type="AlphaFoldDB" id="A0A1H9HWN8"/>
<dbReference type="EMBL" id="FOEP01000010">
    <property type="protein sequence ID" value="SEQ66708.1"/>
    <property type="molecule type" value="Genomic_DNA"/>
</dbReference>
<evidence type="ECO:0000313" key="2">
    <source>
        <dbReference type="Proteomes" id="UP000198634"/>
    </source>
</evidence>
<reference evidence="1 2" key="1">
    <citation type="submission" date="2016-10" db="EMBL/GenBank/DDBJ databases">
        <authorList>
            <person name="de Groot N.N."/>
        </authorList>
    </citation>
    <scope>NUCLEOTIDE SEQUENCE [LARGE SCALE GENOMIC DNA]</scope>
    <source>
        <strain evidence="1 2">DSM 22007</strain>
    </source>
</reference>
<proteinExistence type="predicted"/>
<keyword evidence="2" id="KW-1185">Reference proteome</keyword>
<accession>A0A1H9HWN8</accession>
<evidence type="ECO:0000313" key="1">
    <source>
        <dbReference type="EMBL" id="SEQ66708.1"/>
    </source>
</evidence>
<protein>
    <submittedName>
        <fullName evidence="1">Uncharacterized protein</fullName>
    </submittedName>
</protein>
<sequence>MRQMDRFKQFGEPVLYVVWLIGYDCTASDVRDQSQSNLRGFWGVSEVLYGQSVCRRIKNVEILFVPMGAGLISEDQVFGLLCSNHVTPTSIGQLSIHRLEASKSRIT</sequence>
<name>A0A1H9HWN8_9RHOB</name>